<keyword evidence="3" id="KW-1185">Reference proteome</keyword>
<feature type="region of interest" description="Disordered" evidence="1">
    <location>
        <begin position="1"/>
        <end position="40"/>
    </location>
</feature>
<organism evidence="2 3">
    <name type="scientific">Nannocystis punicea</name>
    <dbReference type="NCBI Taxonomy" id="2995304"/>
    <lineage>
        <taxon>Bacteria</taxon>
        <taxon>Pseudomonadati</taxon>
        <taxon>Myxococcota</taxon>
        <taxon>Polyangia</taxon>
        <taxon>Nannocystales</taxon>
        <taxon>Nannocystaceae</taxon>
        <taxon>Nannocystis</taxon>
    </lineage>
</organism>
<feature type="compositionally biased region" description="Basic and acidic residues" evidence="1">
    <location>
        <begin position="29"/>
        <end position="40"/>
    </location>
</feature>
<protein>
    <submittedName>
        <fullName evidence="2">Uncharacterized protein</fullName>
    </submittedName>
</protein>
<evidence type="ECO:0000313" key="2">
    <source>
        <dbReference type="EMBL" id="WAS96245.1"/>
    </source>
</evidence>
<sequence>MNSALGKRPGADHVAVPITFDGTSTTSTGRDRAGHDSASTRDCDDVLLVVALATTPG</sequence>
<dbReference type="EMBL" id="CP114040">
    <property type="protein sequence ID" value="WAS96245.1"/>
    <property type="molecule type" value="Genomic_DNA"/>
</dbReference>
<evidence type="ECO:0000313" key="3">
    <source>
        <dbReference type="Proteomes" id="UP001164459"/>
    </source>
</evidence>
<dbReference type="RefSeq" id="WP_269038586.1">
    <property type="nucleotide sequence ID" value="NZ_CP114040.1"/>
</dbReference>
<evidence type="ECO:0000256" key="1">
    <source>
        <dbReference type="SAM" id="MobiDB-lite"/>
    </source>
</evidence>
<gene>
    <name evidence="2" type="ORF">O0S08_08780</name>
</gene>
<accession>A0ABY7HAV3</accession>
<reference evidence="2" key="1">
    <citation type="submission" date="2022-11" db="EMBL/GenBank/DDBJ databases">
        <title>Minimal conservation of predation-associated metabolite biosynthetic gene clusters underscores biosynthetic potential of Myxococcota including descriptions for ten novel species: Archangium lansinium sp. nov., Myxococcus landrumus sp. nov., Nannocystis bai.</title>
        <authorList>
            <person name="Ahearne A."/>
            <person name="Stevens C."/>
            <person name="Dowd S."/>
        </authorList>
    </citation>
    <scope>NUCLEOTIDE SEQUENCE</scope>
    <source>
        <strain evidence="2">Fl3</strain>
    </source>
</reference>
<dbReference type="Proteomes" id="UP001164459">
    <property type="component" value="Chromosome"/>
</dbReference>
<proteinExistence type="predicted"/>
<name>A0ABY7HAV3_9BACT</name>